<dbReference type="Pfam" id="PF13963">
    <property type="entry name" value="Transpos_assoc"/>
    <property type="match status" value="1"/>
</dbReference>
<dbReference type="Pfam" id="PF02992">
    <property type="entry name" value="Transposase_21"/>
    <property type="match status" value="2"/>
</dbReference>
<evidence type="ECO:0008006" key="8">
    <source>
        <dbReference type="Google" id="ProtNLM"/>
    </source>
</evidence>
<dbReference type="InterPro" id="IPR025312">
    <property type="entry name" value="DUF4216"/>
</dbReference>
<feature type="region of interest" description="Disordered" evidence="1">
    <location>
        <begin position="868"/>
        <end position="896"/>
    </location>
</feature>
<reference evidence="6 7" key="1">
    <citation type="journal article" date="2021" name="bioRxiv">
        <title>The Gossypium anomalum genome as a resource for cotton improvement and evolutionary analysis of hybrid incompatibility.</title>
        <authorList>
            <person name="Grover C.E."/>
            <person name="Yuan D."/>
            <person name="Arick M.A."/>
            <person name="Miller E.R."/>
            <person name="Hu G."/>
            <person name="Peterson D.G."/>
            <person name="Wendel J.F."/>
            <person name="Udall J.A."/>
        </authorList>
    </citation>
    <scope>NUCLEOTIDE SEQUENCE [LARGE SCALE GENOMIC DNA]</scope>
    <source>
        <strain evidence="6">JFW-Udall</strain>
        <tissue evidence="6">Leaf</tissue>
    </source>
</reference>
<dbReference type="InterPro" id="IPR025452">
    <property type="entry name" value="DUF4218"/>
</dbReference>
<dbReference type="OrthoDB" id="994664at2759"/>
<evidence type="ECO:0000259" key="3">
    <source>
        <dbReference type="Pfam" id="PF13960"/>
    </source>
</evidence>
<dbReference type="InterPro" id="IPR029480">
    <property type="entry name" value="Transpos_assoc"/>
</dbReference>
<evidence type="ECO:0000256" key="1">
    <source>
        <dbReference type="SAM" id="MobiDB-lite"/>
    </source>
</evidence>
<dbReference type="PANTHER" id="PTHR48258">
    <property type="entry name" value="DUF4218 DOMAIN-CONTAINING PROTEIN-RELATED"/>
    <property type="match status" value="1"/>
</dbReference>
<dbReference type="InterPro" id="IPR004242">
    <property type="entry name" value="Transposase_21"/>
</dbReference>
<dbReference type="Proteomes" id="UP000701853">
    <property type="component" value="Chromosome 12"/>
</dbReference>
<name>A0A8J6CP09_9ROSI</name>
<dbReference type="PANTHER" id="PTHR48258:SF15">
    <property type="entry name" value="OS02G0543900 PROTEIN"/>
    <property type="match status" value="1"/>
</dbReference>
<evidence type="ECO:0000313" key="6">
    <source>
        <dbReference type="EMBL" id="KAG8474713.1"/>
    </source>
</evidence>
<dbReference type="Pfam" id="PF13960">
    <property type="entry name" value="DUF4218"/>
    <property type="match status" value="1"/>
</dbReference>
<feature type="compositionally biased region" description="Acidic residues" evidence="1">
    <location>
        <begin position="884"/>
        <end position="894"/>
    </location>
</feature>
<evidence type="ECO:0000313" key="7">
    <source>
        <dbReference type="Proteomes" id="UP000701853"/>
    </source>
</evidence>
<sequence length="1478" mass="171284">MSKTLIFKILGRKIGFHALLNKINTMWKPLNPVQLIDLENDFYLVRFNNEKDYIRVLVEGPWVVYRQYLTVHPWPLDFLPPILELMYWIRLPGLPEGYYSNFLPRAIRQAIGLVVKIDTYIDFSRRGKFARLAVCVDLKKPLRVEYESLLNVCLNCGLYGHSAEGCESMKSSSSNVGNGSTFVVDEKSELEKRVVEENFGPWMLVKCRQRGRGQNSWEKRNTPTAVEDSEWTTCCIAVSSTATVTFALLCHNQSDKLFQWILRQQEEGSWITTTDIVSYLQCVSAPLRGCIKEAVILCIRGNKGFSESCMNLVMLIEKEQQASVNIKLVFWLGEVNVYEFVEYDSAHAKLFCHILLRCTASLAVSLILVQVGTCKTDIAPELIFGATKYTTAIDICSRYVQPLFAGESGVDQKCGNIYWHSREVVYEHLIVDGFIRGYKKWIFHGECTSSGTSSTINPTYPDTDYHQYVRQDDIEDMLRDAFNMRSHGEQSFPPDFIISEDCNITGNVFCETGTSAPNEEPNQEAAKFYNLLNEMNEELYEGSKYSKLSFCIRLFHLKCLGGWTGNSFTMLLEFLREMFPFAKIPQSCQDMKRLIKDLGLGYDKIHSCPNDCILYWGDQKNQQSCHVCGKSRWMNSNTEDVNTDEGGAQLRKKPVKVLRYFPLIPRLQRLFMSSKTAESMTWHNDQRTDDGLLRHHADSLAWKSFDSKFPSFASDPRNVRLGLAADGFNPFKIMSTSYSTWPVVLVPYNLPPWICMKQSSFILSMIIPGEKALLWTINDFPVYANLSGWSTEGHYACPCCAAQTCSKWLYNGKKFSYMGHRRWLDENHKFRFQRTLFDGTEEYRGAPEQTVGSEILFMLKDINFSYGKMNQPPITQTRRRSRDESDDESDEEDDPNKAELWKKRSIFFELPYWEHNILRHNLDVMHIEKNVCENIIGTILNVDGKSKDNLQSRLDLVDMRIQRDLHPQVLPNGKYRLPPSIFSMSKKEKEVFCMVLKDIKVPDAYASNISRCVSFKDRRLYSLKSHDYHILMQDLLPIALRCCMSKNVTSCIIELSNIMKAICGKVLNVEELEKVQDRAALTLCNLEKIFPPSFFTIMVHLVIHLPHEAILGGPIFYRWMYPIERFLSKLKSYCRNKRYPEGSIAEGYLAEECMTFCSRYLEDAETRLNKPSRNAGLNDHDLAETYLFQSYGEPIGKVEIVELDDISWIQAHRYVLFHHDSMEPLRNEYKQILRSRARSRRLQHREINKLFTESFHEWLSQTVWSGKDVNDEIKWLSQGPNRVIKRYSAFLINGYRFHTKYHERMRRTQNCGVVVNSSITSYASARDSNPVEGNVEYYGLLTDIIELDYYGKWKVILFRCDWADVNTARGIKKDQFGFTMVNFSRLIHTGQQLMDEPYVFSSQVKQVFYSKDPTDEGWYVVLRNTPRDLFDMGNGSRDDIVERSETLPFPEQNLDENIPSTSTQYQWVRDDVNEDIYE</sequence>
<dbReference type="EMBL" id="JAHUZN010000012">
    <property type="protein sequence ID" value="KAG8474713.1"/>
    <property type="molecule type" value="Genomic_DNA"/>
</dbReference>
<dbReference type="InterPro" id="IPR025558">
    <property type="entry name" value="DUF4283"/>
</dbReference>
<dbReference type="Pfam" id="PF13952">
    <property type="entry name" value="DUF4216"/>
    <property type="match status" value="1"/>
</dbReference>
<evidence type="ECO:0000259" key="5">
    <source>
        <dbReference type="Pfam" id="PF14111"/>
    </source>
</evidence>
<accession>A0A8J6CP09</accession>
<feature type="domain" description="DUF4216" evidence="2">
    <location>
        <begin position="1345"/>
        <end position="1421"/>
    </location>
</feature>
<gene>
    <name evidence="6" type="ORF">CXB51_031293</name>
</gene>
<evidence type="ECO:0000259" key="4">
    <source>
        <dbReference type="Pfam" id="PF13963"/>
    </source>
</evidence>
<protein>
    <recommendedName>
        <fullName evidence="8">CCHC-type domain-containing protein</fullName>
    </recommendedName>
</protein>
<keyword evidence="7" id="KW-1185">Reference proteome</keyword>
<feature type="domain" description="Transposase-associated" evidence="4">
    <location>
        <begin position="412"/>
        <end position="446"/>
    </location>
</feature>
<evidence type="ECO:0000259" key="2">
    <source>
        <dbReference type="Pfam" id="PF13952"/>
    </source>
</evidence>
<dbReference type="Pfam" id="PF14111">
    <property type="entry name" value="DUF4283"/>
    <property type="match status" value="1"/>
</dbReference>
<comment type="caution">
    <text evidence="6">The sequence shown here is derived from an EMBL/GenBank/DDBJ whole genome shotgun (WGS) entry which is preliminary data.</text>
</comment>
<organism evidence="6 7">
    <name type="scientific">Gossypium anomalum</name>
    <dbReference type="NCBI Taxonomy" id="47600"/>
    <lineage>
        <taxon>Eukaryota</taxon>
        <taxon>Viridiplantae</taxon>
        <taxon>Streptophyta</taxon>
        <taxon>Embryophyta</taxon>
        <taxon>Tracheophyta</taxon>
        <taxon>Spermatophyta</taxon>
        <taxon>Magnoliopsida</taxon>
        <taxon>eudicotyledons</taxon>
        <taxon>Gunneridae</taxon>
        <taxon>Pentapetalae</taxon>
        <taxon>rosids</taxon>
        <taxon>malvids</taxon>
        <taxon>Malvales</taxon>
        <taxon>Malvaceae</taxon>
        <taxon>Malvoideae</taxon>
        <taxon>Gossypium</taxon>
    </lineage>
</organism>
<proteinExistence type="predicted"/>
<feature type="domain" description="DUF4218" evidence="3">
    <location>
        <begin position="1062"/>
        <end position="1174"/>
    </location>
</feature>
<feature type="domain" description="DUF4283" evidence="5">
    <location>
        <begin position="3"/>
        <end position="78"/>
    </location>
</feature>